<dbReference type="AlphaFoldDB" id="E4XCR0"/>
<protein>
    <submittedName>
        <fullName evidence="1">Uncharacterized protein</fullName>
    </submittedName>
</protein>
<evidence type="ECO:0000313" key="2">
    <source>
        <dbReference type="Proteomes" id="UP000001307"/>
    </source>
</evidence>
<dbReference type="EMBL" id="FN653037">
    <property type="protein sequence ID" value="CBY09385.1"/>
    <property type="molecule type" value="Genomic_DNA"/>
</dbReference>
<gene>
    <name evidence="1" type="ORF">GSOID_T00007940001</name>
</gene>
<reference evidence="1" key="1">
    <citation type="journal article" date="2010" name="Science">
        <title>Plasticity of animal genome architecture unmasked by rapid evolution of a pelagic tunicate.</title>
        <authorList>
            <person name="Denoeud F."/>
            <person name="Henriet S."/>
            <person name="Mungpakdee S."/>
            <person name="Aury J.M."/>
            <person name="Da Silva C."/>
            <person name="Brinkmann H."/>
            <person name="Mikhaleva J."/>
            <person name="Olsen L.C."/>
            <person name="Jubin C."/>
            <person name="Canestro C."/>
            <person name="Bouquet J.M."/>
            <person name="Danks G."/>
            <person name="Poulain J."/>
            <person name="Campsteijn C."/>
            <person name="Adamski M."/>
            <person name="Cross I."/>
            <person name="Yadetie F."/>
            <person name="Muffato M."/>
            <person name="Louis A."/>
            <person name="Butcher S."/>
            <person name="Tsagkogeorga G."/>
            <person name="Konrad A."/>
            <person name="Singh S."/>
            <person name="Jensen M.F."/>
            <person name="Cong E.H."/>
            <person name="Eikeseth-Otteraa H."/>
            <person name="Noel B."/>
            <person name="Anthouard V."/>
            <person name="Porcel B.M."/>
            <person name="Kachouri-Lafond R."/>
            <person name="Nishino A."/>
            <person name="Ugolini M."/>
            <person name="Chourrout P."/>
            <person name="Nishida H."/>
            <person name="Aasland R."/>
            <person name="Huzurbazar S."/>
            <person name="Westhof E."/>
            <person name="Delsuc F."/>
            <person name="Lehrach H."/>
            <person name="Reinhardt R."/>
            <person name="Weissenbach J."/>
            <person name="Roy S.W."/>
            <person name="Artiguenave F."/>
            <person name="Postlethwait J.H."/>
            <person name="Manak J.R."/>
            <person name="Thompson E.M."/>
            <person name="Jaillon O."/>
            <person name="Du Pasquier L."/>
            <person name="Boudinot P."/>
            <person name="Liberles D.A."/>
            <person name="Volff J.N."/>
            <person name="Philippe H."/>
            <person name="Lenhard B."/>
            <person name="Roest Crollius H."/>
            <person name="Wincker P."/>
            <person name="Chourrout D."/>
        </authorList>
    </citation>
    <scope>NUCLEOTIDE SEQUENCE [LARGE SCALE GENOMIC DNA]</scope>
</reference>
<name>E4XCR0_OIKDI</name>
<dbReference type="Proteomes" id="UP000001307">
    <property type="component" value="Unassembled WGS sequence"/>
</dbReference>
<sequence>MHSDLLLAQISDLAPTQIVMLKTNVAQVITSKLRAKKNYLIEAFHVSENGLFVSKEVKDKEAFSGEADESVGHDQLGLSFNLSLTMDEIKQRAQEGILI</sequence>
<dbReference type="OrthoDB" id="10443040at2759"/>
<dbReference type="InParanoid" id="E4XCR0"/>
<proteinExistence type="predicted"/>
<organism evidence="1">
    <name type="scientific">Oikopleura dioica</name>
    <name type="common">Tunicate</name>
    <dbReference type="NCBI Taxonomy" id="34765"/>
    <lineage>
        <taxon>Eukaryota</taxon>
        <taxon>Metazoa</taxon>
        <taxon>Chordata</taxon>
        <taxon>Tunicata</taxon>
        <taxon>Appendicularia</taxon>
        <taxon>Copelata</taxon>
        <taxon>Oikopleuridae</taxon>
        <taxon>Oikopleura</taxon>
    </lineage>
</organism>
<accession>E4XCR0</accession>
<keyword evidence="2" id="KW-1185">Reference proteome</keyword>
<evidence type="ECO:0000313" key="1">
    <source>
        <dbReference type="EMBL" id="CBY09385.1"/>
    </source>
</evidence>